<dbReference type="Proteomes" id="UP000612352">
    <property type="component" value="Unassembled WGS sequence"/>
</dbReference>
<dbReference type="RefSeq" id="WP_200501447.1">
    <property type="nucleotide sequence ID" value="NZ_JAEDAJ010000002.1"/>
</dbReference>
<organism evidence="1 2">
    <name type="scientific">Brachybacterium halotolerans</name>
    <dbReference type="NCBI Taxonomy" id="2795215"/>
    <lineage>
        <taxon>Bacteria</taxon>
        <taxon>Bacillati</taxon>
        <taxon>Actinomycetota</taxon>
        <taxon>Actinomycetes</taxon>
        <taxon>Micrococcales</taxon>
        <taxon>Dermabacteraceae</taxon>
        <taxon>Brachybacterium</taxon>
    </lineage>
</organism>
<comment type="caution">
    <text evidence="1">The sequence shown here is derived from an EMBL/GenBank/DDBJ whole genome shotgun (WGS) entry which is preliminary data.</text>
</comment>
<proteinExistence type="predicted"/>
<sequence length="136" mass="15036">MGSTNYIDTFIQVAEDCPVTTAEQPPRGNGSPTIAALQFALIAEHPYEFTSDDVLFDVHATRRSLDAEERRAAREAFFARSQACLRASPLPKKYGWGIHHDAEGRVALVPVGSAQYQALAADPHVQQRRAMRSRRG</sequence>
<evidence type="ECO:0000313" key="2">
    <source>
        <dbReference type="Proteomes" id="UP000612352"/>
    </source>
</evidence>
<name>A0ABS1B9D2_9MICO</name>
<gene>
    <name evidence="1" type="ORF">I8D64_05190</name>
</gene>
<evidence type="ECO:0000313" key="1">
    <source>
        <dbReference type="EMBL" id="MBK0330792.1"/>
    </source>
</evidence>
<keyword evidence="2" id="KW-1185">Reference proteome</keyword>
<dbReference type="EMBL" id="JAEDAJ010000002">
    <property type="protein sequence ID" value="MBK0330792.1"/>
    <property type="molecule type" value="Genomic_DNA"/>
</dbReference>
<accession>A0ABS1B9D2</accession>
<reference evidence="1 2" key="1">
    <citation type="submission" date="2020-12" db="EMBL/GenBank/DDBJ databases">
        <title>Brachybacterium sp. MASK1Z-5, whole genome shotgun sequence.</title>
        <authorList>
            <person name="Tuo L."/>
        </authorList>
    </citation>
    <scope>NUCLEOTIDE SEQUENCE [LARGE SCALE GENOMIC DNA]</scope>
    <source>
        <strain evidence="1 2">MASK1Z-5</strain>
    </source>
</reference>
<dbReference type="InterPro" id="IPR046155">
    <property type="entry name" value="DUF6157"/>
</dbReference>
<protein>
    <submittedName>
        <fullName evidence="1">Uncharacterized protein</fullName>
    </submittedName>
</protein>
<dbReference type="Pfam" id="PF19654">
    <property type="entry name" value="DUF6157"/>
    <property type="match status" value="1"/>
</dbReference>